<evidence type="ECO:0008006" key="9">
    <source>
        <dbReference type="Google" id="ProtNLM"/>
    </source>
</evidence>
<keyword evidence="4" id="KW-0539">Nucleus</keyword>
<dbReference type="EMBL" id="CAMPGE010022791">
    <property type="protein sequence ID" value="CAI2380800.1"/>
    <property type="molecule type" value="Genomic_DNA"/>
</dbReference>
<proteinExistence type="inferred from homology"/>
<dbReference type="Proteomes" id="UP001295684">
    <property type="component" value="Unassembled WGS sequence"/>
</dbReference>
<comment type="subcellular location">
    <subcellularLocation>
        <location evidence="1">Nucleus</location>
    </subcellularLocation>
</comment>
<dbReference type="GO" id="GO:0000727">
    <property type="term" value="P:double-strand break repair via break-induced replication"/>
    <property type="evidence" value="ECO:0007669"/>
    <property type="project" value="TreeGrafter"/>
</dbReference>
<keyword evidence="8" id="KW-1185">Reference proteome</keyword>
<dbReference type="GO" id="GO:0000811">
    <property type="term" value="C:GINS complex"/>
    <property type="evidence" value="ECO:0007669"/>
    <property type="project" value="TreeGrafter"/>
</dbReference>
<dbReference type="CDD" id="cd21694">
    <property type="entry name" value="GINS_B_Psf2"/>
    <property type="match status" value="1"/>
</dbReference>
<accession>A0AAD1XZD4</accession>
<evidence type="ECO:0000259" key="5">
    <source>
        <dbReference type="Pfam" id="PF05916"/>
    </source>
</evidence>
<dbReference type="Pfam" id="PF05916">
    <property type="entry name" value="Sld5"/>
    <property type="match status" value="1"/>
</dbReference>
<evidence type="ECO:0000256" key="3">
    <source>
        <dbReference type="ARBA" id="ARBA00022705"/>
    </source>
</evidence>
<protein>
    <recommendedName>
        <fullName evidence="9">DNA replication complex GINS protein PSF2</fullName>
    </recommendedName>
</protein>
<sequence>MEGIKGLSMSEGEFICQNVLIGVVPKFSYEKVILIQGIFGPFKPQKPLDIPLWLALELKRKKMCDIQSPSWMEEEILKNMIELEKQTAETSNKLENKLPGYYFFEIAILLLHHAADDIENPVVLRTLIEDIFEIRKTKLLKEMKASSLSKERVK</sequence>
<keyword evidence="3" id="KW-0235">DNA replication</keyword>
<evidence type="ECO:0000256" key="2">
    <source>
        <dbReference type="ARBA" id="ARBA00010565"/>
    </source>
</evidence>
<feature type="domain" description="GINS subunit" evidence="5">
    <location>
        <begin position="71"/>
        <end position="142"/>
    </location>
</feature>
<dbReference type="PANTHER" id="PTHR12772">
    <property type="entry name" value="DNA REPLICATION COMPLEX GINS PROTEIN PSF2"/>
    <property type="match status" value="1"/>
</dbReference>
<dbReference type="Gene3D" id="1.20.58.1020">
    <property type="match status" value="1"/>
</dbReference>
<dbReference type="SUPFAM" id="SSF158573">
    <property type="entry name" value="GINS helical bundle-like"/>
    <property type="match status" value="1"/>
</dbReference>
<gene>
    <name evidence="7" type="ORF">ECRASSUSDP1_LOCUS22240</name>
</gene>
<dbReference type="PANTHER" id="PTHR12772:SF0">
    <property type="entry name" value="DNA REPLICATION COMPLEX GINS PROTEIN PSF2"/>
    <property type="match status" value="1"/>
</dbReference>
<dbReference type="InterPro" id="IPR021151">
    <property type="entry name" value="GINS_A"/>
</dbReference>
<comment type="similarity">
    <text evidence="2">Belongs to the GINS2/PSF2 family.</text>
</comment>
<dbReference type="Pfam" id="PF25005">
    <property type="entry name" value="PSF2_N"/>
    <property type="match status" value="1"/>
</dbReference>
<evidence type="ECO:0000313" key="8">
    <source>
        <dbReference type="Proteomes" id="UP001295684"/>
    </source>
</evidence>
<evidence type="ECO:0000256" key="1">
    <source>
        <dbReference type="ARBA" id="ARBA00004123"/>
    </source>
</evidence>
<dbReference type="CDD" id="cd11712">
    <property type="entry name" value="GINS_A_psf2"/>
    <property type="match status" value="1"/>
</dbReference>
<dbReference type="InterPro" id="IPR036224">
    <property type="entry name" value="GINS_bundle-like_dom_sf"/>
</dbReference>
<feature type="domain" description="DNA replication complex GINS protein PSF2 N-terminal" evidence="6">
    <location>
        <begin position="9"/>
        <end position="66"/>
    </location>
</feature>
<name>A0AAD1XZD4_EUPCR</name>
<evidence type="ECO:0000259" key="6">
    <source>
        <dbReference type="Pfam" id="PF25005"/>
    </source>
</evidence>
<evidence type="ECO:0000313" key="7">
    <source>
        <dbReference type="EMBL" id="CAI2380800.1"/>
    </source>
</evidence>
<comment type="caution">
    <text evidence="7">The sequence shown here is derived from an EMBL/GenBank/DDBJ whole genome shotgun (WGS) entry which is preliminary data.</text>
</comment>
<dbReference type="AlphaFoldDB" id="A0AAD1XZD4"/>
<dbReference type="SUPFAM" id="SSF160059">
    <property type="entry name" value="PriA/YqbF domain"/>
    <property type="match status" value="1"/>
</dbReference>
<dbReference type="InterPro" id="IPR056784">
    <property type="entry name" value="PSF2_N"/>
</dbReference>
<reference evidence="7" key="1">
    <citation type="submission" date="2023-07" db="EMBL/GenBank/DDBJ databases">
        <authorList>
            <consortium name="AG Swart"/>
            <person name="Singh M."/>
            <person name="Singh A."/>
            <person name="Seah K."/>
            <person name="Emmerich C."/>
        </authorList>
    </citation>
    <scope>NUCLEOTIDE SEQUENCE</scope>
    <source>
        <strain evidence="7">DP1</strain>
    </source>
</reference>
<evidence type="ECO:0000256" key="4">
    <source>
        <dbReference type="ARBA" id="ARBA00023242"/>
    </source>
</evidence>
<dbReference type="FunFam" id="3.40.5.50:FF:000001">
    <property type="entry name" value="DNA replication complex GINS protein PSF2"/>
    <property type="match status" value="1"/>
</dbReference>
<dbReference type="GO" id="GO:0006260">
    <property type="term" value="P:DNA replication"/>
    <property type="evidence" value="ECO:0007669"/>
    <property type="project" value="UniProtKB-KW"/>
</dbReference>
<dbReference type="InterPro" id="IPR007257">
    <property type="entry name" value="GINS_Psf2"/>
</dbReference>
<organism evidence="7 8">
    <name type="scientific">Euplotes crassus</name>
    <dbReference type="NCBI Taxonomy" id="5936"/>
    <lineage>
        <taxon>Eukaryota</taxon>
        <taxon>Sar</taxon>
        <taxon>Alveolata</taxon>
        <taxon>Ciliophora</taxon>
        <taxon>Intramacronucleata</taxon>
        <taxon>Spirotrichea</taxon>
        <taxon>Hypotrichia</taxon>
        <taxon>Euplotida</taxon>
        <taxon>Euplotidae</taxon>
        <taxon>Moneuplotes</taxon>
    </lineage>
</organism>
<dbReference type="Gene3D" id="3.40.5.50">
    <property type="match status" value="1"/>
</dbReference>